<dbReference type="AlphaFoldDB" id="A0A174GWU8"/>
<reference evidence="2 3" key="1">
    <citation type="submission" date="2015-09" db="EMBL/GenBank/DDBJ databases">
        <authorList>
            <consortium name="Pathogen Informatics"/>
        </authorList>
    </citation>
    <scope>NUCLEOTIDE SEQUENCE [LARGE SCALE GENOMIC DNA]</scope>
    <source>
        <strain evidence="2 3">2789STDY5834855</strain>
    </source>
</reference>
<accession>A0A174GWU8</accession>
<gene>
    <name evidence="2" type="ORF">ERS852470_02969</name>
</gene>
<protein>
    <submittedName>
        <fullName evidence="2">Uncharacterized protein</fullName>
    </submittedName>
</protein>
<keyword evidence="1" id="KW-0472">Membrane</keyword>
<dbReference type="RefSeq" id="WP_042401633.1">
    <property type="nucleotide sequence ID" value="NZ_CYZV01000037.1"/>
</dbReference>
<dbReference type="GeneID" id="83013049"/>
<keyword evidence="1" id="KW-1133">Transmembrane helix</keyword>
<organism evidence="2 3">
    <name type="scientific">Clostridium disporicum</name>
    <dbReference type="NCBI Taxonomy" id="84024"/>
    <lineage>
        <taxon>Bacteria</taxon>
        <taxon>Bacillati</taxon>
        <taxon>Bacillota</taxon>
        <taxon>Clostridia</taxon>
        <taxon>Eubacteriales</taxon>
        <taxon>Clostridiaceae</taxon>
        <taxon>Clostridium</taxon>
    </lineage>
</organism>
<feature type="transmembrane region" description="Helical" evidence="1">
    <location>
        <begin position="6"/>
        <end position="28"/>
    </location>
</feature>
<name>A0A174GWU8_9CLOT</name>
<dbReference type="EMBL" id="CYZV01000037">
    <property type="protein sequence ID" value="CUO65536.1"/>
    <property type="molecule type" value="Genomic_DNA"/>
</dbReference>
<proteinExistence type="predicted"/>
<dbReference type="Proteomes" id="UP000095558">
    <property type="component" value="Unassembled WGS sequence"/>
</dbReference>
<keyword evidence="1" id="KW-0812">Transmembrane</keyword>
<sequence>MLLGDAIGNILSIGLIIFVILYIFYLIIKIAVKHAIISLLPKIKSDVKQAVIDGVKKCDLEKINN</sequence>
<evidence type="ECO:0000313" key="3">
    <source>
        <dbReference type="Proteomes" id="UP000095558"/>
    </source>
</evidence>
<evidence type="ECO:0000313" key="2">
    <source>
        <dbReference type="EMBL" id="CUO65536.1"/>
    </source>
</evidence>
<evidence type="ECO:0000256" key="1">
    <source>
        <dbReference type="SAM" id="Phobius"/>
    </source>
</evidence>